<dbReference type="Proteomes" id="UP001152320">
    <property type="component" value="Chromosome 13"/>
</dbReference>
<protein>
    <submittedName>
        <fullName evidence="1">Uncharacterized protein</fullName>
    </submittedName>
</protein>
<dbReference type="EMBL" id="JAIZAY010000013">
    <property type="protein sequence ID" value="KAJ8030491.1"/>
    <property type="molecule type" value="Genomic_DNA"/>
</dbReference>
<evidence type="ECO:0000313" key="1">
    <source>
        <dbReference type="EMBL" id="KAJ8030491.1"/>
    </source>
</evidence>
<evidence type="ECO:0000313" key="2">
    <source>
        <dbReference type="Proteomes" id="UP001152320"/>
    </source>
</evidence>
<dbReference type="AlphaFoldDB" id="A0A9Q1BPM2"/>
<proteinExistence type="predicted"/>
<comment type="caution">
    <text evidence="1">The sequence shown here is derived from an EMBL/GenBank/DDBJ whole genome shotgun (WGS) entry which is preliminary data.</text>
</comment>
<gene>
    <name evidence="1" type="ORF">HOLleu_26934</name>
</gene>
<reference evidence="1" key="1">
    <citation type="submission" date="2021-10" db="EMBL/GenBank/DDBJ databases">
        <title>Tropical sea cucumber genome reveals ecological adaptation and Cuvierian tubules defense mechanism.</title>
        <authorList>
            <person name="Chen T."/>
        </authorList>
    </citation>
    <scope>NUCLEOTIDE SEQUENCE</scope>
    <source>
        <strain evidence="1">Nanhai2018</strain>
        <tissue evidence="1">Muscle</tissue>
    </source>
</reference>
<organism evidence="1 2">
    <name type="scientific">Holothuria leucospilota</name>
    <name type="common">Black long sea cucumber</name>
    <name type="synonym">Mertensiothuria leucospilota</name>
    <dbReference type="NCBI Taxonomy" id="206669"/>
    <lineage>
        <taxon>Eukaryota</taxon>
        <taxon>Metazoa</taxon>
        <taxon>Echinodermata</taxon>
        <taxon>Eleutherozoa</taxon>
        <taxon>Echinozoa</taxon>
        <taxon>Holothuroidea</taxon>
        <taxon>Aspidochirotacea</taxon>
        <taxon>Aspidochirotida</taxon>
        <taxon>Holothuriidae</taxon>
        <taxon>Holothuria</taxon>
    </lineage>
</organism>
<accession>A0A9Q1BPM2</accession>
<sequence length="331" mass="37683">MSLPAMVLRQVQTVSNKQLSISAMSSRIIAQSILWFFLLFYYDAYGTITENVVESIFWDGIGAYIPVDRQIIQKKLDTWYDSDEKICKVAPKLYLPETRVFPNDLNESQHVVFIAPAYSKLNDFQEMHDPCLSLDGIELTVTIPLLTDDPKGHPKYALALGQFYKQDRGDLAKPNLVYPYIPVEEITMGNNTFIMKNGSDVLRLTFQKFTDPCEPPSPVVLHEFDEFAKQEFHFGRPEPHFSICDGLTINNNYCSTAERIRCLVHRSSPNICQTSWNVLDRKVCKSSLDVTNITSGFRAFMYLPDEPLVTIASQTVRAHFSIGLKFPCIDA</sequence>
<keyword evidence="2" id="KW-1185">Reference proteome</keyword>
<name>A0A9Q1BPM2_HOLLE</name>